<dbReference type="PANTHER" id="PTHR24100:SF151">
    <property type="entry name" value="ICOS LIGAND"/>
    <property type="match status" value="1"/>
</dbReference>
<dbReference type="InterPro" id="IPR013106">
    <property type="entry name" value="Ig_V-set"/>
</dbReference>
<keyword evidence="4" id="KW-1015">Disulfide bond</keyword>
<evidence type="ECO:0000313" key="9">
    <source>
        <dbReference type="Ensembl" id="ENSATEP00000021399.2"/>
    </source>
</evidence>
<dbReference type="SUPFAM" id="SSF48726">
    <property type="entry name" value="Immunoglobulin"/>
    <property type="match status" value="1"/>
</dbReference>
<dbReference type="GO" id="GO:0005102">
    <property type="term" value="F:signaling receptor binding"/>
    <property type="evidence" value="ECO:0007669"/>
    <property type="project" value="TreeGrafter"/>
</dbReference>
<evidence type="ECO:0000256" key="4">
    <source>
        <dbReference type="ARBA" id="ARBA00023157"/>
    </source>
</evidence>
<evidence type="ECO:0000256" key="1">
    <source>
        <dbReference type="ARBA" id="ARBA00004370"/>
    </source>
</evidence>
<dbReference type="InterPro" id="IPR050504">
    <property type="entry name" value="IgSF_BTN/MOG"/>
</dbReference>
<dbReference type="InterPro" id="IPR007110">
    <property type="entry name" value="Ig-like_dom"/>
</dbReference>
<dbReference type="OrthoDB" id="7225082at2759"/>
<evidence type="ECO:0000259" key="8">
    <source>
        <dbReference type="PROSITE" id="PS50835"/>
    </source>
</evidence>
<evidence type="ECO:0000256" key="5">
    <source>
        <dbReference type="ARBA" id="ARBA00023180"/>
    </source>
</evidence>
<dbReference type="InterPro" id="IPR013783">
    <property type="entry name" value="Ig-like_fold"/>
</dbReference>
<proteinExistence type="predicted"/>
<dbReference type="InterPro" id="IPR003599">
    <property type="entry name" value="Ig_sub"/>
</dbReference>
<dbReference type="GO" id="GO:0050852">
    <property type="term" value="P:T cell receptor signaling pathway"/>
    <property type="evidence" value="ECO:0007669"/>
    <property type="project" value="TreeGrafter"/>
</dbReference>
<dbReference type="GO" id="GO:0009897">
    <property type="term" value="C:external side of plasma membrane"/>
    <property type="evidence" value="ECO:0007669"/>
    <property type="project" value="TreeGrafter"/>
</dbReference>
<dbReference type="Proteomes" id="UP000265040">
    <property type="component" value="Chromosome 18"/>
</dbReference>
<keyword evidence="6" id="KW-0393">Immunoglobulin domain</keyword>
<keyword evidence="2" id="KW-0732">Signal</keyword>
<keyword evidence="7" id="KW-0812">Transmembrane</keyword>
<feature type="domain" description="Ig-like" evidence="8">
    <location>
        <begin position="10"/>
        <end position="106"/>
    </location>
</feature>
<dbReference type="Pfam" id="PF07686">
    <property type="entry name" value="V-set"/>
    <property type="match status" value="1"/>
</dbReference>
<comment type="subcellular location">
    <subcellularLocation>
        <location evidence="1">Membrane</location>
    </subcellularLocation>
</comment>
<name>A0A3Q1IQ66_ANATE</name>
<dbReference type="InParanoid" id="A0A3Q1IQ66"/>
<organism evidence="9 10">
    <name type="scientific">Anabas testudineus</name>
    <name type="common">Climbing perch</name>
    <name type="synonym">Anthias testudineus</name>
    <dbReference type="NCBI Taxonomy" id="64144"/>
    <lineage>
        <taxon>Eukaryota</taxon>
        <taxon>Metazoa</taxon>
        <taxon>Chordata</taxon>
        <taxon>Craniata</taxon>
        <taxon>Vertebrata</taxon>
        <taxon>Euteleostomi</taxon>
        <taxon>Actinopterygii</taxon>
        <taxon>Neopterygii</taxon>
        <taxon>Teleostei</taxon>
        <taxon>Neoteleostei</taxon>
        <taxon>Acanthomorphata</taxon>
        <taxon>Anabantaria</taxon>
        <taxon>Anabantiformes</taxon>
        <taxon>Anabantoidei</taxon>
        <taxon>Anabantidae</taxon>
        <taxon>Anabas</taxon>
    </lineage>
</organism>
<evidence type="ECO:0000313" key="10">
    <source>
        <dbReference type="Proteomes" id="UP000265040"/>
    </source>
</evidence>
<protein>
    <recommendedName>
        <fullName evidence="8">Ig-like domain-containing protein</fullName>
    </recommendedName>
</protein>
<dbReference type="SMART" id="SM00406">
    <property type="entry name" value="IGv"/>
    <property type="match status" value="1"/>
</dbReference>
<dbReference type="PANTHER" id="PTHR24100">
    <property type="entry name" value="BUTYROPHILIN"/>
    <property type="match status" value="1"/>
</dbReference>
<dbReference type="GO" id="GO:0001817">
    <property type="term" value="P:regulation of cytokine production"/>
    <property type="evidence" value="ECO:0007669"/>
    <property type="project" value="TreeGrafter"/>
</dbReference>
<reference evidence="9" key="3">
    <citation type="submission" date="2025-09" db="UniProtKB">
        <authorList>
            <consortium name="Ensembl"/>
        </authorList>
    </citation>
    <scope>IDENTIFICATION</scope>
</reference>
<evidence type="ECO:0000256" key="6">
    <source>
        <dbReference type="ARBA" id="ARBA00023319"/>
    </source>
</evidence>
<evidence type="ECO:0000256" key="3">
    <source>
        <dbReference type="ARBA" id="ARBA00023136"/>
    </source>
</evidence>
<dbReference type="GeneTree" id="ENSGT01150000288703"/>
<keyword evidence="5" id="KW-0325">Glycoprotein</keyword>
<dbReference type="GO" id="GO:1903037">
    <property type="term" value="P:regulation of leukocyte cell-cell adhesion"/>
    <property type="evidence" value="ECO:0007669"/>
    <property type="project" value="UniProtKB-ARBA"/>
</dbReference>
<dbReference type="SMART" id="SM00409">
    <property type="entry name" value="IG"/>
    <property type="match status" value="1"/>
</dbReference>
<dbReference type="PROSITE" id="PS50835">
    <property type="entry name" value="IG_LIKE"/>
    <property type="match status" value="1"/>
</dbReference>
<keyword evidence="10" id="KW-1185">Reference proteome</keyword>
<sequence>LSFWKPAKPGDTVDLSCRTSSSTNITAVEWKRPDLRPQYVFVYRSGRFNPDDQHQSFRNRVELKDEQMEDGDVSIHLKNVRVDDTGTYECRVQRRGNVIKTENVINLTVEPGELVCVCVCVCVWIRVEPGELVCFLLLRVKINQNPHETTEDISEGSNSFHTTVTHCCFSSAGDTAEITEDGENKTEPGQTEEGHVGLTVGLSAAVLLLLVGSGFVIFRICRRRTVGNST</sequence>
<reference evidence="9" key="1">
    <citation type="submission" date="2021-04" db="EMBL/GenBank/DDBJ databases">
        <authorList>
            <consortium name="Wellcome Sanger Institute Data Sharing"/>
        </authorList>
    </citation>
    <scope>NUCLEOTIDE SEQUENCE [LARGE SCALE GENOMIC DNA]</scope>
</reference>
<accession>A0A3Q1IQ66</accession>
<dbReference type="GO" id="GO:0050863">
    <property type="term" value="P:regulation of T cell activation"/>
    <property type="evidence" value="ECO:0007669"/>
    <property type="project" value="UniProtKB-ARBA"/>
</dbReference>
<keyword evidence="7" id="KW-1133">Transmembrane helix</keyword>
<feature type="transmembrane region" description="Helical" evidence="7">
    <location>
        <begin position="196"/>
        <end position="218"/>
    </location>
</feature>
<dbReference type="FunFam" id="2.60.40.10:FF:000142">
    <property type="entry name" value="V-set domain-containing T-cell activation inhibitor 1"/>
    <property type="match status" value="1"/>
</dbReference>
<evidence type="ECO:0000256" key="2">
    <source>
        <dbReference type="ARBA" id="ARBA00022729"/>
    </source>
</evidence>
<dbReference type="InterPro" id="IPR036179">
    <property type="entry name" value="Ig-like_dom_sf"/>
</dbReference>
<keyword evidence="3 7" id="KW-0472">Membrane</keyword>
<evidence type="ECO:0000256" key="7">
    <source>
        <dbReference type="SAM" id="Phobius"/>
    </source>
</evidence>
<dbReference type="Gene3D" id="2.60.40.10">
    <property type="entry name" value="Immunoglobulins"/>
    <property type="match status" value="1"/>
</dbReference>
<reference evidence="9" key="2">
    <citation type="submission" date="2025-08" db="UniProtKB">
        <authorList>
            <consortium name="Ensembl"/>
        </authorList>
    </citation>
    <scope>IDENTIFICATION</scope>
</reference>
<dbReference type="AlphaFoldDB" id="A0A3Q1IQ66"/>
<dbReference type="Ensembl" id="ENSATET00000021757.2">
    <property type="protein sequence ID" value="ENSATEP00000021399.2"/>
    <property type="gene ID" value="ENSATEG00000014834.2"/>
</dbReference>